<dbReference type="Proteomes" id="UP000443353">
    <property type="component" value="Unassembled WGS sequence"/>
</dbReference>
<sequence>MSHLLAPTRLGDLTLSNRIAMAPVTRARSGADGVPTAANAAYYAQRAAAGLIVSEATNVSRHSAAFELAPGLHDDAQVAGWRRVMDAVHTAGGRLFAQLWHSGRVSSYALLDGRAPLAPSAVNDDLHLLQPYAALENGFYTRIAASPSRAMTVQDIHAAVDEFRVAARNAMRAGIDGIELHAANGYLPHQFLSPHTNRRDDAFGGSLANRARFLELVLRAVLDEVPAGRIGVRLSPFAAYNNATDPATEETYAYVARMLGEAGIGYLHAADSNAWAGAPDMDRILAVLRPNFGGAIIANGGLDPAAADALIASGMADLASFGRSFIANPDLVDRIRCGGPYNTPDPFTFYGGGVHGYLDYEPLAA</sequence>
<dbReference type="Gene3D" id="3.20.20.70">
    <property type="entry name" value="Aldolase class I"/>
    <property type="match status" value="1"/>
</dbReference>
<dbReference type="GO" id="GO:0010181">
    <property type="term" value="F:FMN binding"/>
    <property type="evidence" value="ECO:0007669"/>
    <property type="project" value="InterPro"/>
</dbReference>
<comment type="cofactor">
    <cofactor evidence="1">
        <name>FMN</name>
        <dbReference type="ChEBI" id="CHEBI:58210"/>
    </cofactor>
</comment>
<dbReference type="Pfam" id="PF00724">
    <property type="entry name" value="Oxidored_FMN"/>
    <property type="match status" value="1"/>
</dbReference>
<evidence type="ECO:0000313" key="6">
    <source>
        <dbReference type="Proteomes" id="UP000443353"/>
    </source>
</evidence>
<dbReference type="PANTHER" id="PTHR22893:SF91">
    <property type="entry name" value="NADPH DEHYDROGENASE 2-RELATED"/>
    <property type="match status" value="1"/>
</dbReference>
<feature type="domain" description="NADH:flavin oxidoreductase/NADH oxidase N-terminal" evidence="4">
    <location>
        <begin position="4"/>
        <end position="338"/>
    </location>
</feature>
<dbReference type="SUPFAM" id="SSF51395">
    <property type="entry name" value="FMN-linked oxidoreductases"/>
    <property type="match status" value="1"/>
</dbReference>
<dbReference type="RefSeq" id="WP_056125777.1">
    <property type="nucleotide sequence ID" value="NZ_WSES01000003.1"/>
</dbReference>
<dbReference type="EMBL" id="WSES01000003">
    <property type="protein sequence ID" value="MVW60796.1"/>
    <property type="molecule type" value="Genomic_DNA"/>
</dbReference>
<evidence type="ECO:0000259" key="4">
    <source>
        <dbReference type="Pfam" id="PF00724"/>
    </source>
</evidence>
<protein>
    <submittedName>
        <fullName evidence="5">Alkene reductase</fullName>
    </submittedName>
</protein>
<dbReference type="AlphaFoldDB" id="A0A7X3K8A7"/>
<dbReference type="InterPro" id="IPR013785">
    <property type="entry name" value="Aldolase_TIM"/>
</dbReference>
<comment type="similarity">
    <text evidence="2">Belongs to the NADH:flavin oxidoreductase/NADH oxidase family.</text>
</comment>
<dbReference type="PANTHER" id="PTHR22893">
    <property type="entry name" value="NADH OXIDOREDUCTASE-RELATED"/>
    <property type="match status" value="1"/>
</dbReference>
<evidence type="ECO:0000256" key="2">
    <source>
        <dbReference type="ARBA" id="ARBA00005979"/>
    </source>
</evidence>
<dbReference type="GO" id="GO:0016628">
    <property type="term" value="F:oxidoreductase activity, acting on the CH-CH group of donors, NAD or NADP as acceptor"/>
    <property type="evidence" value="ECO:0007669"/>
    <property type="project" value="UniProtKB-ARBA"/>
</dbReference>
<keyword evidence="3" id="KW-0560">Oxidoreductase</keyword>
<reference evidence="5 6" key="1">
    <citation type="submission" date="2019-12" db="EMBL/GenBank/DDBJ databases">
        <authorList>
            <person name="Li C."/>
            <person name="Zhao J."/>
        </authorList>
    </citation>
    <scope>NUCLEOTIDE SEQUENCE [LARGE SCALE GENOMIC DNA]</scope>
    <source>
        <strain evidence="5 6">NEAU-DD11</strain>
    </source>
</reference>
<accession>A0A7X3K8A7</accession>
<organism evidence="5 6">
    <name type="scientific">Massilia cellulosiltytica</name>
    <dbReference type="NCBI Taxonomy" id="2683234"/>
    <lineage>
        <taxon>Bacteria</taxon>
        <taxon>Pseudomonadati</taxon>
        <taxon>Pseudomonadota</taxon>
        <taxon>Betaproteobacteria</taxon>
        <taxon>Burkholderiales</taxon>
        <taxon>Oxalobacteraceae</taxon>
        <taxon>Telluria group</taxon>
        <taxon>Massilia</taxon>
    </lineage>
</organism>
<evidence type="ECO:0000256" key="1">
    <source>
        <dbReference type="ARBA" id="ARBA00001917"/>
    </source>
</evidence>
<dbReference type="GO" id="GO:0005829">
    <property type="term" value="C:cytosol"/>
    <property type="evidence" value="ECO:0007669"/>
    <property type="project" value="TreeGrafter"/>
</dbReference>
<dbReference type="CDD" id="cd02933">
    <property type="entry name" value="OYE_like_FMN"/>
    <property type="match status" value="1"/>
</dbReference>
<proteinExistence type="inferred from homology"/>
<dbReference type="FunFam" id="3.20.20.70:FF:000059">
    <property type="entry name" value="N-ethylmaleimide reductase, FMN-linked"/>
    <property type="match status" value="1"/>
</dbReference>
<gene>
    <name evidence="5" type="ORF">GPY61_12735</name>
</gene>
<comment type="caution">
    <text evidence="5">The sequence shown here is derived from an EMBL/GenBank/DDBJ whole genome shotgun (WGS) entry which is preliminary data.</text>
</comment>
<evidence type="ECO:0000256" key="3">
    <source>
        <dbReference type="ARBA" id="ARBA00023002"/>
    </source>
</evidence>
<dbReference type="InterPro" id="IPR001155">
    <property type="entry name" value="OxRdtase_FMN_N"/>
</dbReference>
<dbReference type="InterPro" id="IPR045247">
    <property type="entry name" value="Oye-like"/>
</dbReference>
<evidence type="ECO:0000313" key="5">
    <source>
        <dbReference type="EMBL" id="MVW60796.1"/>
    </source>
</evidence>
<name>A0A7X3K8A7_9BURK</name>
<keyword evidence="6" id="KW-1185">Reference proteome</keyword>